<organism evidence="2 3">
    <name type="scientific">Crotalaria pallida</name>
    <name type="common">Smooth rattlebox</name>
    <name type="synonym">Crotalaria striata</name>
    <dbReference type="NCBI Taxonomy" id="3830"/>
    <lineage>
        <taxon>Eukaryota</taxon>
        <taxon>Viridiplantae</taxon>
        <taxon>Streptophyta</taxon>
        <taxon>Embryophyta</taxon>
        <taxon>Tracheophyta</taxon>
        <taxon>Spermatophyta</taxon>
        <taxon>Magnoliopsida</taxon>
        <taxon>eudicotyledons</taxon>
        <taxon>Gunneridae</taxon>
        <taxon>Pentapetalae</taxon>
        <taxon>rosids</taxon>
        <taxon>fabids</taxon>
        <taxon>Fabales</taxon>
        <taxon>Fabaceae</taxon>
        <taxon>Papilionoideae</taxon>
        <taxon>50 kb inversion clade</taxon>
        <taxon>genistoids sensu lato</taxon>
        <taxon>core genistoids</taxon>
        <taxon>Crotalarieae</taxon>
        <taxon>Crotalaria</taxon>
    </lineage>
</organism>
<feature type="region of interest" description="Disordered" evidence="1">
    <location>
        <begin position="74"/>
        <end position="122"/>
    </location>
</feature>
<proteinExistence type="predicted"/>
<evidence type="ECO:0000256" key="1">
    <source>
        <dbReference type="SAM" id="MobiDB-lite"/>
    </source>
</evidence>
<evidence type="ECO:0000313" key="3">
    <source>
        <dbReference type="Proteomes" id="UP001372338"/>
    </source>
</evidence>
<keyword evidence="3" id="KW-1185">Reference proteome</keyword>
<feature type="region of interest" description="Disordered" evidence="1">
    <location>
        <begin position="1"/>
        <end position="37"/>
    </location>
</feature>
<feature type="compositionally biased region" description="Basic and acidic residues" evidence="1">
    <location>
        <begin position="92"/>
        <end position="122"/>
    </location>
</feature>
<evidence type="ECO:0000313" key="2">
    <source>
        <dbReference type="EMBL" id="KAK7273508.1"/>
    </source>
</evidence>
<dbReference type="AlphaFoldDB" id="A0AAN9FI02"/>
<feature type="region of interest" description="Disordered" evidence="1">
    <location>
        <begin position="163"/>
        <end position="188"/>
    </location>
</feature>
<name>A0AAN9FI02_CROPI</name>
<gene>
    <name evidence="2" type="ORF">RIF29_14560</name>
</gene>
<comment type="caution">
    <text evidence="2">The sequence shown here is derived from an EMBL/GenBank/DDBJ whole genome shotgun (WGS) entry which is preliminary data.</text>
</comment>
<accession>A0AAN9FI02</accession>
<protein>
    <submittedName>
        <fullName evidence="2">Uncharacterized protein</fullName>
    </submittedName>
</protein>
<dbReference type="EMBL" id="JAYWIO010000003">
    <property type="protein sequence ID" value="KAK7273508.1"/>
    <property type="molecule type" value="Genomic_DNA"/>
</dbReference>
<reference evidence="2 3" key="1">
    <citation type="submission" date="2024-01" db="EMBL/GenBank/DDBJ databases">
        <title>The genomes of 5 underutilized Papilionoideae crops provide insights into root nodulation and disease resistanc.</title>
        <authorList>
            <person name="Yuan L."/>
        </authorList>
    </citation>
    <scope>NUCLEOTIDE SEQUENCE [LARGE SCALE GENOMIC DNA]</scope>
    <source>
        <strain evidence="2">ZHUSHIDOU_FW_LH</strain>
        <tissue evidence="2">Leaf</tissue>
    </source>
</reference>
<dbReference type="Proteomes" id="UP001372338">
    <property type="component" value="Unassembled WGS sequence"/>
</dbReference>
<feature type="compositionally biased region" description="Basic and acidic residues" evidence="1">
    <location>
        <begin position="74"/>
        <end position="84"/>
    </location>
</feature>
<sequence length="188" mass="20788">MPKKRGRPPKNTPQSSNKKHDVPSRDVPYPQPFDLTQIDDDDLTEIDNLSPKQAEIWLKNLNVLRERIKGKSIDDPKIIDKLTKDSASASDGNKDLTKNPDCSNDHAKNVKQQWVEKKKPTQKDVDRIDGSLKIKQAIEVGTVPVENIASAVEAVNSVIGDGAPLIKSSSATEPRSVEEDGWTTVTRS</sequence>